<gene>
    <name evidence="2" type="ORF">OOZ53_16315</name>
</gene>
<evidence type="ECO:0000313" key="2">
    <source>
        <dbReference type="EMBL" id="MDA4846925.1"/>
    </source>
</evidence>
<reference evidence="2" key="1">
    <citation type="submission" date="2022-11" db="EMBL/GenBank/DDBJ databases">
        <title>Hoeflea poritis sp. nov., isolated from scleractinian coral Porites lutea.</title>
        <authorList>
            <person name="Zhang G."/>
            <person name="Wei Q."/>
            <person name="Cai L."/>
        </authorList>
    </citation>
    <scope>NUCLEOTIDE SEQUENCE</scope>
    <source>
        <strain evidence="2">E7-10</strain>
    </source>
</reference>
<dbReference type="PROSITE" id="PS50263">
    <property type="entry name" value="CN_HYDROLASE"/>
    <property type="match status" value="1"/>
</dbReference>
<keyword evidence="2" id="KW-0378">Hydrolase</keyword>
<organism evidence="2 3">
    <name type="scientific">Hoeflea poritis</name>
    <dbReference type="NCBI Taxonomy" id="2993659"/>
    <lineage>
        <taxon>Bacteria</taxon>
        <taxon>Pseudomonadati</taxon>
        <taxon>Pseudomonadota</taxon>
        <taxon>Alphaproteobacteria</taxon>
        <taxon>Hyphomicrobiales</taxon>
        <taxon>Rhizobiaceae</taxon>
        <taxon>Hoeflea</taxon>
    </lineage>
</organism>
<evidence type="ECO:0000313" key="3">
    <source>
        <dbReference type="Proteomes" id="UP001148313"/>
    </source>
</evidence>
<dbReference type="InterPro" id="IPR003010">
    <property type="entry name" value="C-N_Hydrolase"/>
</dbReference>
<dbReference type="Gene3D" id="3.60.110.10">
    <property type="entry name" value="Carbon-nitrogen hydrolase"/>
    <property type="match status" value="1"/>
</dbReference>
<proteinExistence type="predicted"/>
<name>A0ABT4VQE9_9HYPH</name>
<dbReference type="Proteomes" id="UP001148313">
    <property type="component" value="Unassembled WGS sequence"/>
</dbReference>
<dbReference type="EMBL" id="JAPJZH010000010">
    <property type="protein sequence ID" value="MDA4846925.1"/>
    <property type="molecule type" value="Genomic_DNA"/>
</dbReference>
<dbReference type="RefSeq" id="WP_271090728.1">
    <property type="nucleotide sequence ID" value="NZ_JAPJZH010000010.1"/>
</dbReference>
<comment type="caution">
    <text evidence="2">The sequence shown here is derived from an EMBL/GenBank/DDBJ whole genome shotgun (WGS) entry which is preliminary data.</text>
</comment>
<dbReference type="Pfam" id="PF00795">
    <property type="entry name" value="CN_hydrolase"/>
    <property type="match status" value="1"/>
</dbReference>
<keyword evidence="3" id="KW-1185">Reference proteome</keyword>
<dbReference type="PANTHER" id="PTHR23088">
    <property type="entry name" value="NITRILASE-RELATED"/>
    <property type="match status" value="1"/>
</dbReference>
<dbReference type="PANTHER" id="PTHR23088:SF50">
    <property type="entry name" value="HYDROLASE YHCX"/>
    <property type="match status" value="1"/>
</dbReference>
<sequence length="293" mass="32427">MSANTAKVRIASVQWRADGTAEPAQFYTRLEYYVRAAADYQSDFVIFPELFTLCLLSAEEPIEPRDVAARSHAHTREFGEFGQKLAREHGINIIAGSHLTVDDGGTARNTAFVFLRDGTVHTRDKLHPTPTEAGAWAVEGGYSADVIETDRGPIGVMICYDSEFPELARHLIDQGAMMLFVPYLTDTVHGHLRVRHCCAARTIENQCYVATAGMAGQMVNVPEQFGSFAKSAILTPSDLPFARDGIAAEASENIETVIFADLDLETLDWARREGSVRNLSDRRPDLYSVVWKT</sequence>
<dbReference type="InterPro" id="IPR036526">
    <property type="entry name" value="C-N_Hydrolase_sf"/>
</dbReference>
<feature type="domain" description="CN hydrolase" evidence="1">
    <location>
        <begin position="8"/>
        <end position="264"/>
    </location>
</feature>
<dbReference type="GO" id="GO:0016787">
    <property type="term" value="F:hydrolase activity"/>
    <property type="evidence" value="ECO:0007669"/>
    <property type="project" value="UniProtKB-KW"/>
</dbReference>
<dbReference type="SUPFAM" id="SSF56317">
    <property type="entry name" value="Carbon-nitrogen hydrolase"/>
    <property type="match status" value="1"/>
</dbReference>
<accession>A0ABT4VQE9</accession>
<dbReference type="CDD" id="cd07574">
    <property type="entry name" value="nitrilase_Rim1_like"/>
    <property type="match status" value="1"/>
</dbReference>
<evidence type="ECO:0000259" key="1">
    <source>
        <dbReference type="PROSITE" id="PS50263"/>
    </source>
</evidence>
<protein>
    <submittedName>
        <fullName evidence="2">Carbon-nitrogen hydrolase family protein</fullName>
    </submittedName>
</protein>